<feature type="region of interest" description="Disordered" evidence="1">
    <location>
        <begin position="259"/>
        <end position="295"/>
    </location>
</feature>
<feature type="region of interest" description="Disordered" evidence="1">
    <location>
        <begin position="1"/>
        <end position="43"/>
    </location>
</feature>
<accession>A0AAN8X7H1</accession>
<evidence type="ECO:0000256" key="1">
    <source>
        <dbReference type="SAM" id="MobiDB-lite"/>
    </source>
</evidence>
<feature type="compositionally biased region" description="Basic and acidic residues" evidence="1">
    <location>
        <begin position="277"/>
        <end position="293"/>
    </location>
</feature>
<proteinExistence type="predicted"/>
<dbReference type="EMBL" id="JAXCGZ010012459">
    <property type="protein sequence ID" value="KAK7073565.1"/>
    <property type="molecule type" value="Genomic_DNA"/>
</dbReference>
<feature type="compositionally biased region" description="Low complexity" evidence="1">
    <location>
        <begin position="24"/>
        <end position="37"/>
    </location>
</feature>
<dbReference type="AlphaFoldDB" id="A0AAN8X7H1"/>
<feature type="compositionally biased region" description="Polar residues" evidence="1">
    <location>
        <begin position="176"/>
        <end position="186"/>
    </location>
</feature>
<name>A0AAN8X7H1_HALRR</name>
<comment type="caution">
    <text evidence="2">The sequence shown here is derived from an EMBL/GenBank/DDBJ whole genome shotgun (WGS) entry which is preliminary data.</text>
</comment>
<protein>
    <submittedName>
        <fullName evidence="2">Uncharacterized protein</fullName>
    </submittedName>
</protein>
<organism evidence="2 3">
    <name type="scientific">Halocaridina rubra</name>
    <name type="common">Hawaiian red shrimp</name>
    <dbReference type="NCBI Taxonomy" id="373956"/>
    <lineage>
        <taxon>Eukaryota</taxon>
        <taxon>Metazoa</taxon>
        <taxon>Ecdysozoa</taxon>
        <taxon>Arthropoda</taxon>
        <taxon>Crustacea</taxon>
        <taxon>Multicrustacea</taxon>
        <taxon>Malacostraca</taxon>
        <taxon>Eumalacostraca</taxon>
        <taxon>Eucarida</taxon>
        <taxon>Decapoda</taxon>
        <taxon>Pleocyemata</taxon>
        <taxon>Caridea</taxon>
        <taxon>Atyoidea</taxon>
        <taxon>Atyidae</taxon>
        <taxon>Halocaridina</taxon>
    </lineage>
</organism>
<dbReference type="Proteomes" id="UP001381693">
    <property type="component" value="Unassembled WGS sequence"/>
</dbReference>
<feature type="compositionally biased region" description="Basic and acidic residues" evidence="1">
    <location>
        <begin position="358"/>
        <end position="375"/>
    </location>
</feature>
<evidence type="ECO:0000313" key="2">
    <source>
        <dbReference type="EMBL" id="KAK7073565.1"/>
    </source>
</evidence>
<evidence type="ECO:0000313" key="3">
    <source>
        <dbReference type="Proteomes" id="UP001381693"/>
    </source>
</evidence>
<sequence>VALTQLDHSPQKGKASVGRSGALSNRRPPSRGSRSSRQSVADSLHLIHTQEELEDIVVPRVVNIEVQLESDTKKNNTEERKQSTKITNIIKGSSHSFREQLEEPVIYKQKAEEQYFSPKGFNANQEIRKKLFETRHRRSIGSSNPLLSITLEAEESFRRIKEEVARLAARRRSSSDISESGTQSDVYSHKSAPELQWRKALKKGNEERESLLETACPILEKGEENRSSSDADAIISDRESIADSGIVNRRTVIKIHEKKSKSATDLIAQSSTPSWSRDLHTRRSLRESKEEAPTRIIPVHIDPELEGGINVSIVNPSDIPRKDSTSRMYVRQSDSENRPSRASAFNIKLVHRAHHTGGRRETQLDQAGKGKEESSGSKGCRSAV</sequence>
<feature type="region of interest" description="Disordered" evidence="1">
    <location>
        <begin position="316"/>
        <end position="384"/>
    </location>
</feature>
<feature type="region of interest" description="Disordered" evidence="1">
    <location>
        <begin position="170"/>
        <end position="189"/>
    </location>
</feature>
<keyword evidence="3" id="KW-1185">Reference proteome</keyword>
<feature type="non-terminal residue" evidence="2">
    <location>
        <position position="1"/>
    </location>
</feature>
<reference evidence="2 3" key="1">
    <citation type="submission" date="2023-11" db="EMBL/GenBank/DDBJ databases">
        <title>Halocaridina rubra genome assembly.</title>
        <authorList>
            <person name="Smith C."/>
        </authorList>
    </citation>
    <scope>NUCLEOTIDE SEQUENCE [LARGE SCALE GENOMIC DNA]</scope>
    <source>
        <strain evidence="2">EP-1</strain>
        <tissue evidence="2">Whole</tissue>
    </source>
</reference>
<gene>
    <name evidence="2" type="ORF">SK128_027876</name>
</gene>